<evidence type="ECO:0000313" key="5">
    <source>
        <dbReference type="Proteomes" id="UP000008207"/>
    </source>
</evidence>
<evidence type="ECO:0000259" key="2">
    <source>
        <dbReference type="Pfam" id="PF07905"/>
    </source>
</evidence>
<dbReference type="Gene3D" id="1.10.10.2840">
    <property type="entry name" value="PucR C-terminal helix-turn-helix domain"/>
    <property type="match status" value="1"/>
</dbReference>
<dbReference type="InterPro" id="IPR051448">
    <property type="entry name" value="CdaR-like_regulators"/>
</dbReference>
<dbReference type="AlphaFoldDB" id="B8IGM8"/>
<organism evidence="4 5">
    <name type="scientific">Methylobacterium nodulans (strain LMG 21967 / CNCM I-2342 / ORS 2060)</name>
    <dbReference type="NCBI Taxonomy" id="460265"/>
    <lineage>
        <taxon>Bacteria</taxon>
        <taxon>Pseudomonadati</taxon>
        <taxon>Pseudomonadota</taxon>
        <taxon>Alphaproteobacteria</taxon>
        <taxon>Hyphomicrobiales</taxon>
        <taxon>Methylobacteriaceae</taxon>
        <taxon>Methylobacterium</taxon>
    </lineage>
</organism>
<dbReference type="Pfam" id="PF13556">
    <property type="entry name" value="HTH_30"/>
    <property type="match status" value="1"/>
</dbReference>
<dbReference type="InterPro" id="IPR042070">
    <property type="entry name" value="PucR_C-HTH_sf"/>
</dbReference>
<keyword evidence="5" id="KW-1185">Reference proteome</keyword>
<feature type="domain" description="PucR C-terminal helix-turn-helix" evidence="3">
    <location>
        <begin position="410"/>
        <end position="468"/>
    </location>
</feature>
<proteinExistence type="predicted"/>
<reference evidence="4 5" key="1">
    <citation type="submission" date="2009-01" db="EMBL/GenBank/DDBJ databases">
        <title>Complete sequence of chromosome of Methylobacterium nodulans ORS 2060.</title>
        <authorList>
            <consortium name="US DOE Joint Genome Institute"/>
            <person name="Lucas S."/>
            <person name="Copeland A."/>
            <person name="Lapidus A."/>
            <person name="Glavina del Rio T."/>
            <person name="Dalin E."/>
            <person name="Tice H."/>
            <person name="Bruce D."/>
            <person name="Goodwin L."/>
            <person name="Pitluck S."/>
            <person name="Sims D."/>
            <person name="Brettin T."/>
            <person name="Detter J.C."/>
            <person name="Han C."/>
            <person name="Larimer F."/>
            <person name="Land M."/>
            <person name="Hauser L."/>
            <person name="Kyrpides N."/>
            <person name="Ivanova N."/>
            <person name="Marx C.J."/>
            <person name="Richardson P."/>
        </authorList>
    </citation>
    <scope>NUCLEOTIDE SEQUENCE [LARGE SCALE GENOMIC DNA]</scope>
    <source>
        <strain evidence="5">LMG 21967 / CNCM I-2342 / ORS 2060</strain>
    </source>
</reference>
<gene>
    <name evidence="4" type="ordered locus">Mnod_0907</name>
</gene>
<feature type="domain" description="Purine catabolism PurC-like" evidence="2">
    <location>
        <begin position="13"/>
        <end position="122"/>
    </location>
</feature>
<evidence type="ECO:0000259" key="3">
    <source>
        <dbReference type="Pfam" id="PF13556"/>
    </source>
</evidence>
<sequence>MITVNGLVAIDTLGLAFRAGAAGGDRLVTWAHACDLPDPWRWVAAGNLVMTTGAGIPEDPVAQADWLNRLAEVNVSALVVAARADAPQISDKMLAAADARKFPVLVASFELEFVKLARRVIESALQSQRDRLEASQRLFQSYTSALRDGTSFESRLATLGRREEWHMEIQDLASGRPIASSGPPPAGGGRPETADIPGRGRAVLTVRHRKEHTIIDPLLVHYLAGLVGVELEQQAIERDNRRAEGETLLRDFLNGAVDFAAARAVLERRGLHGSLVSLAIAPSGPAAWGPQEIHHAPELRSISPLLLQGDIMIAVMPDREDLILTMMSSLGTESKAGVSRPIVGADFLESVHQARLSLAQARESQVRLVRYGTGETSSALAPKTLAEARGLVDRYLGPLIEYDRDHDTSLLRTLATFLANDGGWKVTASKLSIHRQTLVYRLRMIEQLTGLKPASTSGTAAFWLALQAGYAAGILPSDGKAPHTVV</sequence>
<dbReference type="InterPro" id="IPR012914">
    <property type="entry name" value="PucR_dom"/>
</dbReference>
<dbReference type="HOGENOM" id="CLU_017436_4_1_5"/>
<protein>
    <submittedName>
        <fullName evidence="4">Transcriptional regulator, PucR family</fullName>
    </submittedName>
</protein>
<accession>B8IGM8</accession>
<dbReference type="InterPro" id="IPR025736">
    <property type="entry name" value="PucR_C-HTH_dom"/>
</dbReference>
<dbReference type="PANTHER" id="PTHR33744:SF1">
    <property type="entry name" value="DNA-BINDING TRANSCRIPTIONAL ACTIVATOR ADER"/>
    <property type="match status" value="1"/>
</dbReference>
<dbReference type="PANTHER" id="PTHR33744">
    <property type="entry name" value="CARBOHYDRATE DIACID REGULATOR"/>
    <property type="match status" value="1"/>
</dbReference>
<dbReference type="eggNOG" id="COG2508">
    <property type="taxonomic scope" value="Bacteria"/>
</dbReference>
<name>B8IGM8_METNO</name>
<feature type="region of interest" description="Disordered" evidence="1">
    <location>
        <begin position="174"/>
        <end position="197"/>
    </location>
</feature>
<dbReference type="RefSeq" id="WP_015927629.1">
    <property type="nucleotide sequence ID" value="NC_011894.1"/>
</dbReference>
<dbReference type="Proteomes" id="UP000008207">
    <property type="component" value="Chromosome"/>
</dbReference>
<dbReference type="OrthoDB" id="8450798at2"/>
<dbReference type="STRING" id="460265.Mnod_0907"/>
<dbReference type="EMBL" id="CP001349">
    <property type="protein sequence ID" value="ACL55928.1"/>
    <property type="molecule type" value="Genomic_DNA"/>
</dbReference>
<evidence type="ECO:0000313" key="4">
    <source>
        <dbReference type="EMBL" id="ACL55928.1"/>
    </source>
</evidence>
<dbReference type="Pfam" id="PF07905">
    <property type="entry name" value="PucR"/>
    <property type="match status" value="1"/>
</dbReference>
<dbReference type="KEGG" id="mno:Mnod_0907"/>
<evidence type="ECO:0000256" key="1">
    <source>
        <dbReference type="SAM" id="MobiDB-lite"/>
    </source>
</evidence>